<evidence type="ECO:0000313" key="2">
    <source>
        <dbReference type="Proteomes" id="UP001207468"/>
    </source>
</evidence>
<keyword evidence="2" id="KW-1185">Reference proteome</keyword>
<organism evidence="1 2">
    <name type="scientific">Russula earlei</name>
    <dbReference type="NCBI Taxonomy" id="71964"/>
    <lineage>
        <taxon>Eukaryota</taxon>
        <taxon>Fungi</taxon>
        <taxon>Dikarya</taxon>
        <taxon>Basidiomycota</taxon>
        <taxon>Agaricomycotina</taxon>
        <taxon>Agaricomycetes</taxon>
        <taxon>Russulales</taxon>
        <taxon>Russulaceae</taxon>
        <taxon>Russula</taxon>
    </lineage>
</organism>
<dbReference type="Proteomes" id="UP001207468">
    <property type="component" value="Unassembled WGS sequence"/>
</dbReference>
<evidence type="ECO:0000313" key="1">
    <source>
        <dbReference type="EMBL" id="KAI9435377.1"/>
    </source>
</evidence>
<dbReference type="EMBL" id="JAGFNK010001064">
    <property type="protein sequence ID" value="KAI9435377.1"/>
    <property type="molecule type" value="Genomic_DNA"/>
</dbReference>
<gene>
    <name evidence="1" type="ORF">F5148DRAFT_957382</name>
</gene>
<protein>
    <submittedName>
        <fullName evidence="1">MRP-L47-domain-containing protein</fullName>
    </submittedName>
</protein>
<sequence>GALRPHLNIPVNPNHGLYAFFRKREKDGKVTHDPFEDDAGLKDVLGRAWSAAELRRKSFRDLHTLWYVLLRERNLIQTQMETYRRWSVAPGIVDGIERRGFQCRKSMARIKYVINERRLAYEGAIKIHAEELESEREAKEETRRREADVARREREAQK</sequence>
<proteinExistence type="predicted"/>
<reference evidence="1" key="1">
    <citation type="submission" date="2021-03" db="EMBL/GenBank/DDBJ databases">
        <title>Evolutionary priming and transition to the ectomycorrhizal habit in an iconic lineage of mushroom-forming fungi: is preadaptation a requirement?</title>
        <authorList>
            <consortium name="DOE Joint Genome Institute"/>
            <person name="Looney B.P."/>
            <person name="Miyauchi S."/>
            <person name="Morin E."/>
            <person name="Drula E."/>
            <person name="Courty P.E."/>
            <person name="Chicoki N."/>
            <person name="Fauchery L."/>
            <person name="Kohler A."/>
            <person name="Kuo A."/>
            <person name="LaButti K."/>
            <person name="Pangilinan J."/>
            <person name="Lipzen A."/>
            <person name="Riley R."/>
            <person name="Andreopoulos W."/>
            <person name="He G."/>
            <person name="Johnson J."/>
            <person name="Barry K.W."/>
            <person name="Grigoriev I.V."/>
            <person name="Nagy L."/>
            <person name="Hibbett D."/>
            <person name="Henrissat B."/>
            <person name="Matheny P.B."/>
            <person name="Labbe J."/>
            <person name="Martin A.F."/>
        </authorList>
    </citation>
    <scope>NUCLEOTIDE SEQUENCE</scope>
    <source>
        <strain evidence="1">BPL698</strain>
    </source>
</reference>
<accession>A0ACC0TRF4</accession>
<comment type="caution">
    <text evidence="1">The sequence shown here is derived from an EMBL/GenBank/DDBJ whole genome shotgun (WGS) entry which is preliminary data.</text>
</comment>
<feature type="non-terminal residue" evidence="1">
    <location>
        <position position="1"/>
    </location>
</feature>
<name>A0ACC0TRF4_9AGAM</name>
<feature type="non-terminal residue" evidence="1">
    <location>
        <position position="158"/>
    </location>
</feature>